<sequence>MHTRPVNSPNMPSTSSGRITKSHKGKYSTPHQKNHRWESFAAKISKLNALDPLRKVRRHDLDAEDLEATTSYFRNGLQRWGELNISKGFNDFKRQALPVSESLAQILHFEEKIFGLLEESLAKQDKEALEPLLELLTAFAHDIGTRFEKYYAKSLHLIVAIAGKPQDVDVIEWTFAALAFLFKYLSRLLVPDLRPTYDVVAPLLGKARHPPHIARFAAEAMSFLIKKAAAPANRETALVTIVSHARDDLRTMVGERQFQLYQDGLMTMFAEAMKGPGQTIHSTGPAVLAALMQAIPETEADLTPTMTWTDLVCGVLTSVTHHSNDKDLAPVLEAMQGRVQEALSGPKPDKTWKFVPQVRVLGTAAGVRYGSRISNWTTLVENLTAMLDSMALHSPEATEDKLGLVWKHVIVNAAIVWHQAPIEALIPSIKDFMAALQRERLMRWYIPFCAYFSNLDSTRFRSLFQTYFQRFIVSHWSDGRNEDMLCVFLPRMVQNGSLPSPGGKETCNLPRSWQDQIVSKFERLEASPFPERGAYDKDPQTWRDRCLPKYSALLDLLFSTTVHPSANAKIAELLLRKLRLALKPSSTLASDEVHFSISQGFHAYLRMSRAAGPVDPALDPLLRAALPRFSRSVGFLEAYLTYTEATKSQPPLADRQSSDSSDGSEEDPVVQALIENLSAPSHQLRLASLKILQQFESTPDELQCHTLMLDIEQTAMDLSSLRNVAMHLRKLGQNYAQLKENSWLIKAIPSFMFGMLTIKLSPLWDDTITALKLVGESKKGEENITATAFNWLETPSPRWSGPGDQSTLQNRQAITDFDCRHVQQLWDMAGHVEEVVNNATDLMLKTFDEQQQTVDAHTGNARAQALKVLTAVPHFAERRSRKLVPFFLAWAGDDEDSSDSQEDDDVQVKGEDWSLQDRKALIGVFALFVNPKVLYQNERVYRALLHLMENGDLEVQKLALKAILAWKQEGVRPYQENLEYLLDEARFKNEVTVFLQGESAIRPEHREELMPVLLRLLYGRTISKKGVASGRHGLQATRLTVLRNLSVEDTGSFLDIAIGGLKDARVIDESGFRASLFDKEILPTRKQLGFMNMMLPLINELGAHVGPYVEKLIHPVMYCLIFACRRLRESAAESDEEAEEPNEVSQDSMLKVIRTTGLKCLITLFRNAQDFNWSAYSEPIVNEVVTPRIEKLPIETAQSVSGIMQLLSTWSQLPRAALFISINDQIMPKVIECLSIAKGKENVKVFALSIVRNLVKLAQAPAEESEFNELIRAELLDANMELMLKTITTTLETQTMGNELLEACIETIVELSPLVESSANVHETLKIATFLLNQPPRRVNPRAKGKILLILERFITILGSEEAEEKTADIAIFETLSSLFSYFKDRDNRLALARVLSALAEKDNTLQEVAEICSDLNSFAKNRIDEPDYDKRLVAFTRITNKETPFSVRQWLPLLHNLIYYIRSDEEYGILASNSADCLRKFVREVASCSDQAVKTGFESYLKDILLPSIYTGAREESPTVRREYLRVFGYILSQLPTWEPVADMKGLLTGELAEETSELPFFFNILSPATSRQLEAIRMLDSVNDSSEIGSQNLSQFFIPLLEHFIFGRTEGSDDQGLGAQATITIGNLAQSLDWKHYRVILQRYISYVESKPDNQKQVIRLLAKFCDALIFAVEQKAAEPMQVDGSETTSPSDKRLVLTTPPQDKLSKDVNNLFLPSLIKHLHEKDESEVSYRVPVGVIIVKLLKLLPPEEMGQKLAGVLTDICHILRSKSWEAREMARDTLVQIASVLGPTYFGFILKELRGALKRGYQLHVMSYTLHSMLLKVIPEFQQGDLDYTLRSIVSIIIDDIFGVTGQEKDAEGYVSEMKEVKASKSQDSMELIAKSASISQLVVLVHPLQSLLLEKVDLKLVRKIDTLLARISAGLLQNPASESRDTLIFCYEVIQEVYKNQKPEVQPKIDYRLKKYLYQKGVKKDNHGTAGKYTFKLVKFAFDILRSVWKKYDSLRTAKNIAGFVPILGDAIVGGEDDVKTAAFRLLTVLVKVPFNNDEDVQIYKVAVKEATKSISMSSSTTTELSQAALKLLSVVLRERKDIPVKDAAIDMLLGKLKDDLTETLYRHVTFNFLRSVLERKIETAVVYDTLDYVGTVMITNDDKDTRDLARGAFFQFLKDYPQRKARWVKQLNFVVANLTYEREGGRLSVMEVVHLLLMKSADDFVQEVISTCFLPLVMVLANDDSDKCCLAAGELVKEMFRRADKERTQNFMTLLRSWIEQEDNTAVTKLSLQAFGLFFEAREPSSKYRKELELVLGKIGEIVGTGDIRVADEDLINTVLRDVQVLTEKYPARLLSSEAKELWGDVRGCLVHPENSVKLSTTKVLSTFLADFAGRSNKSGEALKGSHGLDLEVEDLEELVRLTLYALRTPEIDDVLAAEITQILIFLGPRLPVKVQNVPEAETLGDRDETAAEEDRIDEHRKDLQYLFWKLSSILRRDVRPKSTAITPKTVAMEVLETICRRVPQENLEPSFKTILYPLQNLTDPNIPVPFSTDDLFKTRLETLKTRAQILMDSLQKKFGTAEYTKQLLAIREEVRTRRQQRSSKRKIEAIAHPEKYGRDKRKKTERKKERKKVRGHEQKQFRQAYKGW</sequence>
<gene>
    <name evidence="4" type="ORF">LX32DRAFT_688107</name>
</gene>
<feature type="domain" description="U3 small nucleolar RNA-associated protein 20 N-terminal" evidence="2">
    <location>
        <begin position="913"/>
        <end position="1518"/>
    </location>
</feature>
<dbReference type="Pfam" id="PF07539">
    <property type="entry name" value="UTP20_N"/>
    <property type="match status" value="1"/>
</dbReference>
<dbReference type="SUPFAM" id="SSF48371">
    <property type="entry name" value="ARM repeat"/>
    <property type="match status" value="2"/>
</dbReference>
<dbReference type="Proteomes" id="UP001232148">
    <property type="component" value="Unassembled WGS sequence"/>
</dbReference>
<evidence type="ECO:0000256" key="1">
    <source>
        <dbReference type="SAM" id="MobiDB-lite"/>
    </source>
</evidence>
<dbReference type="GO" id="GO:0032040">
    <property type="term" value="C:small-subunit processome"/>
    <property type="evidence" value="ECO:0007669"/>
    <property type="project" value="TreeGrafter"/>
</dbReference>
<evidence type="ECO:0000313" key="5">
    <source>
        <dbReference type="Proteomes" id="UP001232148"/>
    </source>
</evidence>
<feature type="domain" description="U3 small nucleolar RNA-associated protein 20" evidence="3">
    <location>
        <begin position="1727"/>
        <end position="1945"/>
    </location>
</feature>
<dbReference type="PANTHER" id="PTHR17695:SF11">
    <property type="entry name" value="SMALL SUBUNIT PROCESSOME COMPONENT 20 HOMOLOG"/>
    <property type="match status" value="1"/>
</dbReference>
<accession>A0AAD9LTQ1</accession>
<dbReference type="InterPro" id="IPR011989">
    <property type="entry name" value="ARM-like"/>
</dbReference>
<feature type="region of interest" description="Disordered" evidence="1">
    <location>
        <begin position="1"/>
        <end position="34"/>
    </location>
</feature>
<dbReference type="InterPro" id="IPR016024">
    <property type="entry name" value="ARM-type_fold"/>
</dbReference>
<feature type="compositionally biased region" description="Polar residues" evidence="1">
    <location>
        <begin position="1"/>
        <end position="19"/>
    </location>
</feature>
<dbReference type="InterPro" id="IPR011430">
    <property type="entry name" value="UTP20_N"/>
</dbReference>
<dbReference type="InterPro" id="IPR052575">
    <property type="entry name" value="SSU_processome_comp_20"/>
</dbReference>
<feature type="compositionally biased region" description="Basic and acidic residues" evidence="1">
    <location>
        <begin position="2598"/>
        <end position="2610"/>
    </location>
</feature>
<dbReference type="InterPro" id="IPR046523">
    <property type="entry name" value="UTP20_dom"/>
</dbReference>
<feature type="compositionally biased region" description="Basic residues" evidence="1">
    <location>
        <begin position="2611"/>
        <end position="2627"/>
    </location>
</feature>
<evidence type="ECO:0000259" key="3">
    <source>
        <dbReference type="Pfam" id="PF20416"/>
    </source>
</evidence>
<reference evidence="4" key="1">
    <citation type="submission" date="2021-06" db="EMBL/GenBank/DDBJ databases">
        <title>Comparative genomics, transcriptomics and evolutionary studies reveal genomic signatures of adaptation to plant cell wall in hemibiotrophic fungi.</title>
        <authorList>
            <consortium name="DOE Joint Genome Institute"/>
            <person name="Baroncelli R."/>
            <person name="Diaz J.F."/>
            <person name="Benocci T."/>
            <person name="Peng M."/>
            <person name="Battaglia E."/>
            <person name="Haridas S."/>
            <person name="Andreopoulos W."/>
            <person name="Labutti K."/>
            <person name="Pangilinan J."/>
            <person name="Floch G.L."/>
            <person name="Makela M.R."/>
            <person name="Henrissat B."/>
            <person name="Grigoriev I.V."/>
            <person name="Crouch J.A."/>
            <person name="De Vries R.P."/>
            <person name="Sukno S.A."/>
            <person name="Thon M.R."/>
        </authorList>
    </citation>
    <scope>NUCLEOTIDE SEQUENCE</scope>
    <source>
        <strain evidence="4">MAFF235873</strain>
    </source>
</reference>
<evidence type="ECO:0000259" key="2">
    <source>
        <dbReference type="Pfam" id="PF07539"/>
    </source>
</evidence>
<dbReference type="Gene3D" id="1.25.10.10">
    <property type="entry name" value="Leucine-rich Repeat Variant"/>
    <property type="match status" value="1"/>
</dbReference>
<dbReference type="GO" id="GO:0030686">
    <property type="term" value="C:90S preribosome"/>
    <property type="evidence" value="ECO:0007669"/>
    <property type="project" value="TreeGrafter"/>
</dbReference>
<name>A0AAD9LTQ1_9PEZI</name>
<protein>
    <submittedName>
        <fullName evidence="4">Down-regulated in metastasis</fullName>
    </submittedName>
</protein>
<feature type="region of interest" description="Disordered" evidence="1">
    <location>
        <begin position="647"/>
        <end position="667"/>
    </location>
</feature>
<dbReference type="Pfam" id="PF20416">
    <property type="entry name" value="UTP20"/>
    <property type="match status" value="1"/>
</dbReference>
<feature type="region of interest" description="Disordered" evidence="1">
    <location>
        <begin position="2591"/>
        <end position="2641"/>
    </location>
</feature>
<proteinExistence type="predicted"/>
<comment type="caution">
    <text evidence="4">The sequence shown here is derived from an EMBL/GenBank/DDBJ whole genome shotgun (WGS) entry which is preliminary data.</text>
</comment>
<evidence type="ECO:0000313" key="4">
    <source>
        <dbReference type="EMBL" id="KAK2020834.1"/>
    </source>
</evidence>
<dbReference type="PANTHER" id="PTHR17695">
    <property type="entry name" value="SMALL SUBUNIT PROCESSOME COMPONENT 20 HOMOLOG"/>
    <property type="match status" value="1"/>
</dbReference>
<organism evidence="4 5">
    <name type="scientific">Colletotrichum zoysiae</name>
    <dbReference type="NCBI Taxonomy" id="1216348"/>
    <lineage>
        <taxon>Eukaryota</taxon>
        <taxon>Fungi</taxon>
        <taxon>Dikarya</taxon>
        <taxon>Ascomycota</taxon>
        <taxon>Pezizomycotina</taxon>
        <taxon>Sordariomycetes</taxon>
        <taxon>Hypocreomycetidae</taxon>
        <taxon>Glomerellales</taxon>
        <taxon>Glomerellaceae</taxon>
        <taxon>Colletotrichum</taxon>
        <taxon>Colletotrichum graminicola species complex</taxon>
    </lineage>
</organism>
<dbReference type="EMBL" id="MU843166">
    <property type="protein sequence ID" value="KAK2020834.1"/>
    <property type="molecule type" value="Genomic_DNA"/>
</dbReference>
<keyword evidence="5" id="KW-1185">Reference proteome</keyword>